<dbReference type="PROSITE" id="PS50297">
    <property type="entry name" value="ANK_REP_REGION"/>
    <property type="match status" value="1"/>
</dbReference>
<dbReference type="SMART" id="SM00248">
    <property type="entry name" value="ANK"/>
    <property type="match status" value="3"/>
</dbReference>
<reference evidence="4 5" key="1">
    <citation type="submission" date="2019-06" db="EMBL/GenBank/DDBJ databases">
        <authorList>
            <person name="Palmer J.M."/>
        </authorList>
    </citation>
    <scope>NUCLEOTIDE SEQUENCE [LARGE SCALE GENOMIC DNA]</scope>
    <source>
        <strain evidence="4 5">TWF106</strain>
    </source>
</reference>
<keyword evidence="1" id="KW-0677">Repeat</keyword>
<evidence type="ECO:0000313" key="5">
    <source>
        <dbReference type="Proteomes" id="UP000472727"/>
    </source>
</evidence>
<evidence type="ECO:0000256" key="2">
    <source>
        <dbReference type="ARBA" id="ARBA00023043"/>
    </source>
</evidence>
<accession>A0A6G1M703</accession>
<keyword evidence="2 3" id="KW-0040">ANK repeat</keyword>
<dbReference type="SUPFAM" id="SSF48403">
    <property type="entry name" value="Ankyrin repeat"/>
    <property type="match status" value="1"/>
</dbReference>
<sequence length="566" mass="63680">MFELVWQRYRQMWPPIPDDEARKYIREEFDRSLFSIINIAETTNKGDRVSNSPAPLNVQNILDFKFPFLFLGEASFHQKLSTIRKIINDVDEVNRQKIFAHFMKKLFDFEESQLPTSQDQLRLSELVRCLQETGLDLDFAIDHFVRDSSKSFKVEDVGLVTKGGSGNETYLDISFRKSSPWLFILLLSCGADPRTLEDSFELGGRNEDRDEARIPRAMWLAAESRDYEAISGLWSSRISPLRPEAGENGLKLAVKDVIATVSQGQLDKATGIIFRPAKAKSPATVKFFSLLGDALVSRLNLKPELFSLADTAVTNFLISSITSPAFASAVGEWCLRDLEGWGPHDCERYCGKPKCTGIHPLSVQYLFYQTCFERVVVKSIQFGKVKVIAGLLEAPGVAHQLTTWFPSSFRAYISAAVEHNLEILKVLVAAGPSIEELYKQGLRPLHKAIDSGQLNMVTYLLSEGADIRARAEGVYEYGLTAIQQAVRKGQLDTVALFLEVHPDCAKLALDAALEYRKSQPHFEKYIRNWVSKREMEDRDPTKSADNLSDRIPEAIARLGLSSDVLI</sequence>
<dbReference type="PROSITE" id="PS50088">
    <property type="entry name" value="ANK_REPEAT"/>
    <property type="match status" value="1"/>
</dbReference>
<dbReference type="InterPro" id="IPR002110">
    <property type="entry name" value="Ankyrin_rpt"/>
</dbReference>
<protein>
    <submittedName>
        <fullName evidence="4">Uncharacterized protein</fullName>
    </submittedName>
</protein>
<proteinExistence type="predicted"/>
<evidence type="ECO:0000256" key="3">
    <source>
        <dbReference type="PROSITE-ProRule" id="PRU00023"/>
    </source>
</evidence>
<dbReference type="Proteomes" id="UP000472727">
    <property type="component" value="Unassembled WGS sequence"/>
</dbReference>
<dbReference type="PANTHER" id="PTHR24198:SF165">
    <property type="entry name" value="ANKYRIN REPEAT-CONTAINING PROTEIN-RELATED"/>
    <property type="match status" value="1"/>
</dbReference>
<dbReference type="AlphaFoldDB" id="A0A6G1M703"/>
<feature type="repeat" description="ANK" evidence="3">
    <location>
        <begin position="440"/>
        <end position="472"/>
    </location>
</feature>
<evidence type="ECO:0000256" key="1">
    <source>
        <dbReference type="ARBA" id="ARBA00022737"/>
    </source>
</evidence>
<dbReference type="Pfam" id="PF12796">
    <property type="entry name" value="Ank_2"/>
    <property type="match status" value="1"/>
</dbReference>
<name>A0A6G1M703_ORBOL</name>
<dbReference type="EMBL" id="WIWS01000004">
    <property type="protein sequence ID" value="KAF3228494.1"/>
    <property type="molecule type" value="Genomic_DNA"/>
</dbReference>
<evidence type="ECO:0000313" key="4">
    <source>
        <dbReference type="EMBL" id="KAF3228494.1"/>
    </source>
</evidence>
<gene>
    <name evidence="4" type="ORF">TWF106_007527</name>
</gene>
<dbReference type="InterPro" id="IPR036770">
    <property type="entry name" value="Ankyrin_rpt-contain_sf"/>
</dbReference>
<organism evidence="4 5">
    <name type="scientific">Orbilia oligospora</name>
    <name type="common">Nematode-trapping fungus</name>
    <name type="synonym">Arthrobotrys oligospora</name>
    <dbReference type="NCBI Taxonomy" id="2813651"/>
    <lineage>
        <taxon>Eukaryota</taxon>
        <taxon>Fungi</taxon>
        <taxon>Dikarya</taxon>
        <taxon>Ascomycota</taxon>
        <taxon>Pezizomycotina</taxon>
        <taxon>Orbiliomycetes</taxon>
        <taxon>Orbiliales</taxon>
        <taxon>Orbiliaceae</taxon>
        <taxon>Orbilia</taxon>
    </lineage>
</organism>
<comment type="caution">
    <text evidence="4">The sequence shown here is derived from an EMBL/GenBank/DDBJ whole genome shotgun (WGS) entry which is preliminary data.</text>
</comment>
<dbReference type="Gene3D" id="1.25.40.20">
    <property type="entry name" value="Ankyrin repeat-containing domain"/>
    <property type="match status" value="1"/>
</dbReference>
<dbReference type="PANTHER" id="PTHR24198">
    <property type="entry name" value="ANKYRIN REPEAT AND PROTEIN KINASE DOMAIN-CONTAINING PROTEIN"/>
    <property type="match status" value="1"/>
</dbReference>